<organism evidence="12 13">
    <name type="scientific">Biostraticola tofi</name>
    <dbReference type="NCBI Taxonomy" id="466109"/>
    <lineage>
        <taxon>Bacteria</taxon>
        <taxon>Pseudomonadati</taxon>
        <taxon>Pseudomonadota</taxon>
        <taxon>Gammaproteobacteria</taxon>
        <taxon>Enterobacterales</taxon>
        <taxon>Bruguierivoracaceae</taxon>
        <taxon>Biostraticola</taxon>
    </lineage>
</organism>
<evidence type="ECO:0000256" key="4">
    <source>
        <dbReference type="ARBA" id="ARBA00021812"/>
    </source>
</evidence>
<evidence type="ECO:0000256" key="7">
    <source>
        <dbReference type="ARBA" id="ARBA00022692"/>
    </source>
</evidence>
<evidence type="ECO:0000256" key="3">
    <source>
        <dbReference type="ARBA" id="ARBA00008281"/>
    </source>
</evidence>
<evidence type="ECO:0000256" key="1">
    <source>
        <dbReference type="ARBA" id="ARBA00002254"/>
    </source>
</evidence>
<keyword evidence="12" id="KW-0969">Cilium</keyword>
<dbReference type="RefSeq" id="WP_131865659.1">
    <property type="nucleotide sequence ID" value="NZ_SMCR01000005.1"/>
</dbReference>
<evidence type="ECO:0000256" key="8">
    <source>
        <dbReference type="ARBA" id="ARBA00022779"/>
    </source>
</evidence>
<evidence type="ECO:0000256" key="9">
    <source>
        <dbReference type="ARBA" id="ARBA00022989"/>
    </source>
</evidence>
<dbReference type="OrthoDB" id="2087278at2"/>
<reference evidence="12 13" key="1">
    <citation type="submission" date="2019-03" db="EMBL/GenBank/DDBJ databases">
        <title>Genomic Encyclopedia of Type Strains, Phase IV (KMG-IV): sequencing the most valuable type-strain genomes for metagenomic binning, comparative biology and taxonomic classification.</title>
        <authorList>
            <person name="Goeker M."/>
        </authorList>
    </citation>
    <scope>NUCLEOTIDE SEQUENCE [LARGE SCALE GENOMIC DNA]</scope>
    <source>
        <strain evidence="12 13">DSM 19580</strain>
    </source>
</reference>
<keyword evidence="5" id="KW-1003">Cell membrane</keyword>
<dbReference type="Proteomes" id="UP000295719">
    <property type="component" value="Unassembled WGS sequence"/>
</dbReference>
<evidence type="ECO:0000313" key="12">
    <source>
        <dbReference type="EMBL" id="TCV95556.1"/>
    </source>
</evidence>
<name>A0A4R3YT03_9GAMM</name>
<keyword evidence="11" id="KW-0997">Cell inner membrane</keyword>
<evidence type="ECO:0000313" key="13">
    <source>
        <dbReference type="Proteomes" id="UP000295719"/>
    </source>
</evidence>
<dbReference type="GO" id="GO:0009425">
    <property type="term" value="C:bacterial-type flagellum basal body"/>
    <property type="evidence" value="ECO:0007669"/>
    <property type="project" value="InterPro"/>
</dbReference>
<protein>
    <recommendedName>
        <fullName evidence="4 11">Flagellar protein FliL</fullName>
    </recommendedName>
</protein>
<dbReference type="GO" id="GO:0005886">
    <property type="term" value="C:plasma membrane"/>
    <property type="evidence" value="ECO:0007669"/>
    <property type="project" value="UniProtKB-SubCell"/>
</dbReference>
<accession>A0A4R3YT03</accession>
<dbReference type="GO" id="GO:0071978">
    <property type="term" value="P:bacterial-type flagellum-dependent swarming motility"/>
    <property type="evidence" value="ECO:0007669"/>
    <property type="project" value="TreeGrafter"/>
</dbReference>
<dbReference type="GO" id="GO:0006935">
    <property type="term" value="P:chemotaxis"/>
    <property type="evidence" value="ECO:0007669"/>
    <property type="project" value="UniProtKB-KW"/>
</dbReference>
<gene>
    <name evidence="12" type="ORF">EDC52_105159</name>
</gene>
<dbReference type="InterPro" id="IPR005503">
    <property type="entry name" value="FliL"/>
</dbReference>
<keyword evidence="8 11" id="KW-0283">Flagellar rotation</keyword>
<comment type="function">
    <text evidence="1 11">Controls the rotational direction of flagella during chemotaxis.</text>
</comment>
<keyword evidence="12" id="KW-0966">Cell projection</keyword>
<sequence>MSQKMNVTVVIILSLIALVTSGMAAFTWMDLKKARQQAHGELVPAALAAHAQPLFMPLEAFTVSLQPDEHENDRVLYVGLTLRLQDEKSRELVEAFLPEFRSRLLMLFSTHTAASLATSEGKALLVEQIKQVLSKQVIDGHSPVVTNVLFNAFILR</sequence>
<comment type="similarity">
    <text evidence="3 11">Belongs to the FliL family.</text>
</comment>
<evidence type="ECO:0000256" key="11">
    <source>
        <dbReference type="RuleBase" id="RU364125"/>
    </source>
</evidence>
<proteinExistence type="inferred from homology"/>
<keyword evidence="10 11" id="KW-0472">Membrane</keyword>
<evidence type="ECO:0000256" key="2">
    <source>
        <dbReference type="ARBA" id="ARBA00004162"/>
    </source>
</evidence>
<dbReference type="PANTHER" id="PTHR35091:SF2">
    <property type="entry name" value="FLAGELLAR PROTEIN FLIL"/>
    <property type="match status" value="1"/>
</dbReference>
<evidence type="ECO:0000256" key="10">
    <source>
        <dbReference type="ARBA" id="ARBA00023136"/>
    </source>
</evidence>
<keyword evidence="9" id="KW-1133">Transmembrane helix</keyword>
<comment type="caution">
    <text evidence="12">The sequence shown here is derived from an EMBL/GenBank/DDBJ whole genome shotgun (WGS) entry which is preliminary data.</text>
</comment>
<dbReference type="Pfam" id="PF03748">
    <property type="entry name" value="FliL"/>
    <property type="match status" value="1"/>
</dbReference>
<keyword evidence="7" id="KW-0812">Transmembrane</keyword>
<dbReference type="EMBL" id="SMCR01000005">
    <property type="protein sequence ID" value="TCV95556.1"/>
    <property type="molecule type" value="Genomic_DNA"/>
</dbReference>
<keyword evidence="6 11" id="KW-0145">Chemotaxis</keyword>
<evidence type="ECO:0000256" key="5">
    <source>
        <dbReference type="ARBA" id="ARBA00022475"/>
    </source>
</evidence>
<dbReference type="AlphaFoldDB" id="A0A4R3YT03"/>
<dbReference type="PANTHER" id="PTHR35091">
    <property type="entry name" value="FLAGELLAR PROTEIN FLIL"/>
    <property type="match status" value="1"/>
</dbReference>
<keyword evidence="13" id="KW-1185">Reference proteome</keyword>
<keyword evidence="12" id="KW-0282">Flagellum</keyword>
<dbReference type="NCBIfam" id="NF005435">
    <property type="entry name" value="PRK07021.1"/>
    <property type="match status" value="1"/>
</dbReference>
<comment type="subcellular location">
    <subcellularLocation>
        <location evidence="11">Cell inner membrane</location>
    </subcellularLocation>
    <subcellularLocation>
        <location evidence="2">Cell membrane</location>
        <topology evidence="2">Single-pass membrane protein</topology>
    </subcellularLocation>
</comment>
<evidence type="ECO:0000256" key="6">
    <source>
        <dbReference type="ARBA" id="ARBA00022500"/>
    </source>
</evidence>